<evidence type="ECO:0000313" key="1">
    <source>
        <dbReference type="EMBL" id="TGO32566.1"/>
    </source>
</evidence>
<keyword evidence="2" id="KW-1185">Reference proteome</keyword>
<gene>
    <name evidence="1" type="ORF">BHYA_0306g00090</name>
</gene>
<dbReference type="Proteomes" id="UP000297814">
    <property type="component" value="Unassembled WGS sequence"/>
</dbReference>
<protein>
    <submittedName>
        <fullName evidence="1">Uncharacterized protein</fullName>
    </submittedName>
</protein>
<accession>A0A4Z1G6P1</accession>
<dbReference type="EMBL" id="PQXK01000306">
    <property type="protein sequence ID" value="TGO32566.1"/>
    <property type="molecule type" value="Genomic_DNA"/>
</dbReference>
<name>A0A4Z1G6P1_9HELO</name>
<evidence type="ECO:0000313" key="2">
    <source>
        <dbReference type="Proteomes" id="UP000297814"/>
    </source>
</evidence>
<comment type="caution">
    <text evidence="1">The sequence shown here is derived from an EMBL/GenBank/DDBJ whole genome shotgun (WGS) entry which is preliminary data.</text>
</comment>
<sequence length="134" mass="14903">MEMPHGISKVSLYWSQINPPFLVVSLSQAWSPSIPRSSNGVTSGKVRGWKYGSCGDSTLEQVPWRIAWSAAVSSLWKISIMLTETTSKTVAMRHGVNGVATFIVAVIRIKLIRDVVSKRLPERLPIQQNIKNKN</sequence>
<reference evidence="1 2" key="1">
    <citation type="submission" date="2017-12" db="EMBL/GenBank/DDBJ databases">
        <title>Comparative genomics of Botrytis spp.</title>
        <authorList>
            <person name="Valero-Jimenez C.A."/>
            <person name="Tapia P."/>
            <person name="Veloso J."/>
            <person name="Silva-Moreno E."/>
            <person name="Staats M."/>
            <person name="Valdes J.H."/>
            <person name="Van Kan J.A.L."/>
        </authorList>
    </citation>
    <scope>NUCLEOTIDE SEQUENCE [LARGE SCALE GENOMIC DNA]</scope>
    <source>
        <strain evidence="1 2">Bh0001</strain>
    </source>
</reference>
<dbReference type="AlphaFoldDB" id="A0A4Z1G6P1"/>
<organism evidence="1 2">
    <name type="scientific">Botrytis hyacinthi</name>
    <dbReference type="NCBI Taxonomy" id="278943"/>
    <lineage>
        <taxon>Eukaryota</taxon>
        <taxon>Fungi</taxon>
        <taxon>Dikarya</taxon>
        <taxon>Ascomycota</taxon>
        <taxon>Pezizomycotina</taxon>
        <taxon>Leotiomycetes</taxon>
        <taxon>Helotiales</taxon>
        <taxon>Sclerotiniaceae</taxon>
        <taxon>Botrytis</taxon>
    </lineage>
</organism>
<proteinExistence type="predicted"/>